<gene>
    <name evidence="11" type="ORF">SAMN05421677_103198</name>
</gene>
<dbReference type="GO" id="GO:0005506">
    <property type="term" value="F:iron ion binding"/>
    <property type="evidence" value="ECO:0007669"/>
    <property type="project" value="InterPro"/>
</dbReference>
<dbReference type="PANTHER" id="PTHR37823">
    <property type="entry name" value="CYTOCHROME C-553-LIKE"/>
    <property type="match status" value="1"/>
</dbReference>
<dbReference type="GO" id="GO:0020037">
    <property type="term" value="F:heme binding"/>
    <property type="evidence" value="ECO:0007669"/>
    <property type="project" value="InterPro"/>
</dbReference>
<evidence type="ECO:0000256" key="6">
    <source>
        <dbReference type="PIRSR" id="PIRSR000025-1"/>
    </source>
</evidence>
<dbReference type="InterPro" id="IPR036909">
    <property type="entry name" value="Cyt_c-like_dom_sf"/>
</dbReference>
<dbReference type="InterPro" id="IPR051811">
    <property type="entry name" value="Cytochrome_c550/c551-like"/>
</dbReference>
<dbReference type="PROSITE" id="PS51007">
    <property type="entry name" value="CYTC"/>
    <property type="match status" value="1"/>
</dbReference>
<feature type="binding site" description="axial binding residue" evidence="7">
    <location>
        <position position="114"/>
    </location>
    <ligand>
        <name>heme c</name>
        <dbReference type="ChEBI" id="CHEBI:61717"/>
    </ligand>
    <ligandPart>
        <name>Fe</name>
        <dbReference type="ChEBI" id="CHEBI:18248"/>
    </ligandPart>
</feature>
<evidence type="ECO:0000256" key="3">
    <source>
        <dbReference type="ARBA" id="ARBA00022723"/>
    </source>
</evidence>
<keyword evidence="2 6" id="KW-0349">Heme</keyword>
<evidence type="ECO:0000313" key="12">
    <source>
        <dbReference type="Proteomes" id="UP000198860"/>
    </source>
</evidence>
<feature type="domain" description="Cytochrome c" evidence="10">
    <location>
        <begin position="62"/>
        <end position="136"/>
    </location>
</feature>
<feature type="signal peptide" evidence="9">
    <location>
        <begin position="1"/>
        <end position="20"/>
    </location>
</feature>
<feature type="binding site" description="covalent" evidence="6">
    <location>
        <position position="78"/>
    </location>
    <ligand>
        <name>heme c</name>
        <dbReference type="ChEBI" id="CHEBI:61717"/>
    </ligand>
</feature>
<keyword evidence="9" id="KW-0732">Signal</keyword>
<dbReference type="STRING" id="240303.SAMN05421677_103198"/>
<dbReference type="RefSeq" id="WP_089651319.1">
    <property type="nucleotide sequence ID" value="NZ_FNIZ01000003.1"/>
</dbReference>
<keyword evidence="12" id="KW-1185">Reference proteome</keyword>
<dbReference type="Gene3D" id="1.10.760.10">
    <property type="entry name" value="Cytochrome c-like domain"/>
    <property type="match status" value="1"/>
</dbReference>
<dbReference type="SUPFAM" id="SSF46626">
    <property type="entry name" value="Cytochrome c"/>
    <property type="match status" value="1"/>
</dbReference>
<dbReference type="OrthoDB" id="7933886at2"/>
<proteinExistence type="predicted"/>
<dbReference type="GO" id="GO:0016020">
    <property type="term" value="C:membrane"/>
    <property type="evidence" value="ECO:0007669"/>
    <property type="project" value="InterPro"/>
</dbReference>
<keyword evidence="5 7" id="KW-0408">Iron</keyword>
<evidence type="ECO:0000256" key="9">
    <source>
        <dbReference type="SAM" id="SignalP"/>
    </source>
</evidence>
<keyword evidence="3 7" id="KW-0479">Metal-binding</keyword>
<evidence type="ECO:0000256" key="8">
    <source>
        <dbReference type="SAM" id="MobiDB-lite"/>
    </source>
</evidence>
<sequence>MKKLLSALFLGLILVLSACGGGGDEGTTDDSTNDETTEEQTGEDSGEGTDEGTSDSGDGETVDTAAAEEVYQNNCASCHGGELGGGMGPALTEVGSKYSAEDIVGIIKNGKGGMPAQGQVSDDDAQLVASWLATMK</sequence>
<dbReference type="AlphaFoldDB" id="A0A1H0HKA6"/>
<keyword evidence="4" id="KW-0249">Electron transport</keyword>
<evidence type="ECO:0000256" key="2">
    <source>
        <dbReference type="ARBA" id="ARBA00022617"/>
    </source>
</evidence>
<feature type="binding site" description="covalent" evidence="6">
    <location>
        <position position="75"/>
    </location>
    <ligand>
        <name>heme c</name>
        <dbReference type="ChEBI" id="CHEBI:61717"/>
    </ligand>
</feature>
<dbReference type="GO" id="GO:0009055">
    <property type="term" value="F:electron transfer activity"/>
    <property type="evidence" value="ECO:0007669"/>
    <property type="project" value="InterPro"/>
</dbReference>
<protein>
    <submittedName>
        <fullName evidence="11">Cytochrome c551</fullName>
    </submittedName>
</protein>
<evidence type="ECO:0000256" key="1">
    <source>
        <dbReference type="ARBA" id="ARBA00022448"/>
    </source>
</evidence>
<feature type="region of interest" description="Disordered" evidence="8">
    <location>
        <begin position="21"/>
        <end position="66"/>
    </location>
</feature>
<accession>A0A1H0HKA6</accession>
<evidence type="ECO:0000313" key="11">
    <source>
        <dbReference type="EMBL" id="SDO19636.1"/>
    </source>
</evidence>
<organism evidence="11 12">
    <name type="scientific">Halobacillus aidingensis</name>
    <dbReference type="NCBI Taxonomy" id="240303"/>
    <lineage>
        <taxon>Bacteria</taxon>
        <taxon>Bacillati</taxon>
        <taxon>Bacillota</taxon>
        <taxon>Bacilli</taxon>
        <taxon>Bacillales</taxon>
        <taxon>Bacillaceae</taxon>
        <taxon>Halobacillus</taxon>
    </lineage>
</organism>
<feature type="compositionally biased region" description="Acidic residues" evidence="8">
    <location>
        <begin position="26"/>
        <end position="61"/>
    </location>
</feature>
<dbReference type="PANTHER" id="PTHR37823:SF3">
    <property type="entry name" value="CYTOCHROME C-551"/>
    <property type="match status" value="1"/>
</dbReference>
<evidence type="ECO:0000256" key="5">
    <source>
        <dbReference type="ARBA" id="ARBA00023004"/>
    </source>
</evidence>
<comment type="PTM">
    <text evidence="6">Binds 1 heme c group covalently per subunit.</text>
</comment>
<dbReference type="Pfam" id="PF13442">
    <property type="entry name" value="Cytochrome_CBB3"/>
    <property type="match status" value="1"/>
</dbReference>
<evidence type="ECO:0000259" key="10">
    <source>
        <dbReference type="PROSITE" id="PS51007"/>
    </source>
</evidence>
<dbReference type="EMBL" id="FNIZ01000003">
    <property type="protein sequence ID" value="SDO19636.1"/>
    <property type="molecule type" value="Genomic_DNA"/>
</dbReference>
<reference evidence="12" key="1">
    <citation type="submission" date="2016-10" db="EMBL/GenBank/DDBJ databases">
        <authorList>
            <person name="Varghese N."/>
            <person name="Submissions S."/>
        </authorList>
    </citation>
    <scope>NUCLEOTIDE SEQUENCE [LARGE SCALE GENOMIC DNA]</scope>
    <source>
        <strain evidence="12">CGMCC 1.3703</strain>
    </source>
</reference>
<keyword evidence="1" id="KW-0813">Transport</keyword>
<dbReference type="PIRSF" id="PIRSF000025">
    <property type="entry name" value="Cytc_Bsub_c550"/>
    <property type="match status" value="1"/>
</dbReference>
<evidence type="ECO:0000256" key="7">
    <source>
        <dbReference type="PIRSR" id="PIRSR000025-2"/>
    </source>
</evidence>
<feature type="binding site" description="axial binding residue" evidence="7">
    <location>
        <position position="79"/>
    </location>
    <ligand>
        <name>heme c</name>
        <dbReference type="ChEBI" id="CHEBI:61717"/>
    </ligand>
    <ligandPart>
        <name>Fe</name>
        <dbReference type="ChEBI" id="CHEBI:18248"/>
    </ligandPart>
</feature>
<dbReference type="Proteomes" id="UP000198860">
    <property type="component" value="Unassembled WGS sequence"/>
</dbReference>
<name>A0A1H0HKA6_HALAD</name>
<dbReference type="PROSITE" id="PS51257">
    <property type="entry name" value="PROKAR_LIPOPROTEIN"/>
    <property type="match status" value="1"/>
</dbReference>
<dbReference type="InterPro" id="IPR009056">
    <property type="entry name" value="Cyt_c-like_dom"/>
</dbReference>
<evidence type="ECO:0000256" key="4">
    <source>
        <dbReference type="ARBA" id="ARBA00022982"/>
    </source>
</evidence>
<feature type="chain" id="PRO_5039016792" evidence="9">
    <location>
        <begin position="21"/>
        <end position="136"/>
    </location>
</feature>
<dbReference type="InterPro" id="IPR012218">
    <property type="entry name" value="Cyt_c_BACSU-c550-type"/>
</dbReference>